<evidence type="ECO:0000313" key="2">
    <source>
        <dbReference type="EMBL" id="NNH70527.1"/>
    </source>
</evidence>
<feature type="signal peptide" evidence="1">
    <location>
        <begin position="1"/>
        <end position="31"/>
    </location>
</feature>
<comment type="caution">
    <text evidence="2">The sequence shown here is derived from an EMBL/GenBank/DDBJ whole genome shotgun (WGS) entry which is preliminary data.</text>
</comment>
<evidence type="ECO:0000256" key="1">
    <source>
        <dbReference type="SAM" id="SignalP"/>
    </source>
</evidence>
<proteinExistence type="predicted"/>
<dbReference type="RefSeq" id="WP_157552439.1">
    <property type="nucleotide sequence ID" value="NZ_JABELX010000004.1"/>
</dbReference>
<gene>
    <name evidence="2" type="ORF">HLB23_11745</name>
</gene>
<dbReference type="Proteomes" id="UP000586827">
    <property type="component" value="Unassembled WGS sequence"/>
</dbReference>
<dbReference type="InterPro" id="IPR011050">
    <property type="entry name" value="Pectin_lyase_fold/virulence"/>
</dbReference>
<protein>
    <submittedName>
        <fullName evidence="2">Uncharacterized protein</fullName>
    </submittedName>
</protein>
<dbReference type="InterPro" id="IPR006626">
    <property type="entry name" value="PbH1"/>
</dbReference>
<evidence type="ECO:0000313" key="3">
    <source>
        <dbReference type="Proteomes" id="UP000586827"/>
    </source>
</evidence>
<accession>A0A849C429</accession>
<dbReference type="AlphaFoldDB" id="A0A849C429"/>
<name>A0A849C429_9NOCA</name>
<organism evidence="2 3">
    <name type="scientific">Nocardia uniformis</name>
    <dbReference type="NCBI Taxonomy" id="53432"/>
    <lineage>
        <taxon>Bacteria</taxon>
        <taxon>Bacillati</taxon>
        <taxon>Actinomycetota</taxon>
        <taxon>Actinomycetes</taxon>
        <taxon>Mycobacteriales</taxon>
        <taxon>Nocardiaceae</taxon>
        <taxon>Nocardia</taxon>
    </lineage>
</organism>
<feature type="chain" id="PRO_5033061123" evidence="1">
    <location>
        <begin position="32"/>
        <end position="543"/>
    </location>
</feature>
<reference evidence="2 3" key="1">
    <citation type="submission" date="2020-05" db="EMBL/GenBank/DDBJ databases">
        <title>MicrobeNet Type strains.</title>
        <authorList>
            <person name="Nicholson A.C."/>
        </authorList>
    </citation>
    <scope>NUCLEOTIDE SEQUENCE [LARGE SCALE GENOMIC DNA]</scope>
    <source>
        <strain evidence="2 3">JCM 3224</strain>
    </source>
</reference>
<sequence length="543" mass="55758">MNHSTVARRVVRVSALVLLVCASHSTGVAQAQPDSATWYVSAVAGTDGAGTVDSPFDSLARAETASRPGDTIVVQPVASSVRALDGGIALKAGQKLVGGGAAVLGAANDAALPRITNSTANHDGDAVRLAPGAEVRNLVIDGARRGGIYGNDAVDAVITGNIVAATNQQCADGFMIGPFSIPPTIAVGVAAPPLPNFITLNNGWAAIMTDFSTATGTVRIEGNTVRDTACGDGIDIRAHGTSRVTARVTDNTTRNINLGLAKLSVLAMGLQAADDAHLTAELIGNSQLDIAPLSSPLNHLADSEGIFINPMGRARLDVTIDRNEFREGHGNFSANGLEYVTTNGTPDSRVTVTNSTFDTVRGDIIENYNLSTEGARQSLTLDNVRAHHSSFPAAALNPVVPANLGTCLVTTNFGRTAHTDLTVTNSDFGDCSADGIGLIAYTPTGAAPSTAELIFDIRDTTINGTAANGINIVNIGDTAVLRGTIVRTDIAAAAQSLIRARNQDVIGSATVEFGTGALDGTAQACLAADHPRVDLAAIPTTCR</sequence>
<keyword evidence="3" id="KW-1185">Reference proteome</keyword>
<dbReference type="InterPro" id="IPR012334">
    <property type="entry name" value="Pectin_lyas_fold"/>
</dbReference>
<dbReference type="Gene3D" id="2.160.20.10">
    <property type="entry name" value="Single-stranded right-handed beta-helix, Pectin lyase-like"/>
    <property type="match status" value="1"/>
</dbReference>
<dbReference type="SMART" id="SM00710">
    <property type="entry name" value="PbH1"/>
    <property type="match status" value="7"/>
</dbReference>
<dbReference type="SUPFAM" id="SSF51126">
    <property type="entry name" value="Pectin lyase-like"/>
    <property type="match status" value="1"/>
</dbReference>
<keyword evidence="1" id="KW-0732">Signal</keyword>
<dbReference type="EMBL" id="JABELX010000004">
    <property type="protein sequence ID" value="NNH70527.1"/>
    <property type="molecule type" value="Genomic_DNA"/>
</dbReference>